<dbReference type="OrthoDB" id="976756at2"/>
<evidence type="ECO:0000313" key="2">
    <source>
        <dbReference type="Proteomes" id="UP000248688"/>
    </source>
</evidence>
<dbReference type="RefSeq" id="WP_112786275.1">
    <property type="nucleotide sequence ID" value="NZ_CP030041.1"/>
</dbReference>
<dbReference type="AlphaFoldDB" id="A0A2Z4IRI6"/>
<protein>
    <submittedName>
        <fullName evidence="1">Uncharacterized protein</fullName>
    </submittedName>
</protein>
<evidence type="ECO:0000313" key="1">
    <source>
        <dbReference type="EMBL" id="AWW32903.1"/>
    </source>
</evidence>
<keyword evidence="2" id="KW-1185">Reference proteome</keyword>
<dbReference type="Proteomes" id="UP000248688">
    <property type="component" value="Chromosome"/>
</dbReference>
<gene>
    <name evidence="1" type="ORF">DN752_23765</name>
</gene>
<name>A0A2Z4IRI6_9BACT</name>
<sequence>MADYILPGQWDQLWNRYHGQGDSTGNIGRMATDMPGLEGDERIQAIVNSYDQLHHIVQAHGLTS</sequence>
<reference evidence="1 2" key="1">
    <citation type="submission" date="2018-06" db="EMBL/GenBank/DDBJ databases">
        <title>Echinicola strongylocentroti sp. nov., isolated from a sea urchin Strongylocentrotus intermedius.</title>
        <authorList>
            <person name="Bae S.S."/>
        </authorList>
    </citation>
    <scope>NUCLEOTIDE SEQUENCE [LARGE SCALE GENOMIC DNA]</scope>
    <source>
        <strain evidence="1 2">MEBiC08714</strain>
    </source>
</reference>
<dbReference type="EMBL" id="CP030041">
    <property type="protein sequence ID" value="AWW32903.1"/>
    <property type="molecule type" value="Genomic_DNA"/>
</dbReference>
<proteinExistence type="predicted"/>
<organism evidence="1 2">
    <name type="scientific">Echinicola strongylocentroti</name>
    <dbReference type="NCBI Taxonomy" id="1795355"/>
    <lineage>
        <taxon>Bacteria</taxon>
        <taxon>Pseudomonadati</taxon>
        <taxon>Bacteroidota</taxon>
        <taxon>Cytophagia</taxon>
        <taxon>Cytophagales</taxon>
        <taxon>Cyclobacteriaceae</taxon>
        <taxon>Echinicola</taxon>
    </lineage>
</organism>
<dbReference type="KEGG" id="est:DN752_23765"/>
<accession>A0A2Z4IRI6</accession>